<proteinExistence type="predicted"/>
<protein>
    <submittedName>
        <fullName evidence="1">Uncharacterized protein</fullName>
    </submittedName>
</protein>
<gene>
    <name evidence="1" type="ORF">LTR37_008115</name>
</gene>
<name>A0ACC3NEL4_9PEZI</name>
<accession>A0ACC3NEL4</accession>
<comment type="caution">
    <text evidence="1">The sequence shown here is derived from an EMBL/GenBank/DDBJ whole genome shotgun (WGS) entry which is preliminary data.</text>
</comment>
<reference evidence="1" key="1">
    <citation type="submission" date="2023-07" db="EMBL/GenBank/DDBJ databases">
        <title>Black Yeasts Isolated from many extreme environments.</title>
        <authorList>
            <person name="Coleine C."/>
            <person name="Stajich J.E."/>
            <person name="Selbmann L."/>
        </authorList>
    </citation>
    <scope>NUCLEOTIDE SEQUENCE</scope>
    <source>
        <strain evidence="1">CCFEE 5714</strain>
    </source>
</reference>
<evidence type="ECO:0000313" key="1">
    <source>
        <dbReference type="EMBL" id="KAK3714086.1"/>
    </source>
</evidence>
<organism evidence="1 2">
    <name type="scientific">Vermiconidia calcicola</name>
    <dbReference type="NCBI Taxonomy" id="1690605"/>
    <lineage>
        <taxon>Eukaryota</taxon>
        <taxon>Fungi</taxon>
        <taxon>Dikarya</taxon>
        <taxon>Ascomycota</taxon>
        <taxon>Pezizomycotina</taxon>
        <taxon>Dothideomycetes</taxon>
        <taxon>Dothideomycetidae</taxon>
        <taxon>Mycosphaerellales</taxon>
        <taxon>Extremaceae</taxon>
        <taxon>Vermiconidia</taxon>
    </lineage>
</organism>
<dbReference type="Proteomes" id="UP001281147">
    <property type="component" value="Unassembled WGS sequence"/>
</dbReference>
<evidence type="ECO:0000313" key="2">
    <source>
        <dbReference type="Proteomes" id="UP001281147"/>
    </source>
</evidence>
<sequence length="357" mass="40174">MTVRQQAFTLAKEVYNTECAAQVKEEAVCFNALVTADSLQAPRPQTALTAAAEERLRNAAQLQRAADDQAASLSKLSSKFVKIRKDAQQALQDAGLMHFQQVVQSLKIRIADMEDEQAAKKKSKKAELESFYHDALLGLPRSSQSNLPEPQSTAPGIADATVEKAFGETQAKLILDYRAHDELLNSYTTKREAYIAARLDADGSEHEAALRAESDVQWLDGLWQRARELKTVEGRYLKRRNVAFERGLKVAPSPEYIEHALPPFAGDRPEDGEVDSMAPEALEIEVRQASEARPSIEDWRNAVLSVMPPLPDSQFTQRQFTESNDGSLRPWDSLSTSGQPPWRKERIKHRRDWERYD</sequence>
<dbReference type="EMBL" id="JAUTXU010000058">
    <property type="protein sequence ID" value="KAK3714086.1"/>
    <property type="molecule type" value="Genomic_DNA"/>
</dbReference>
<keyword evidence="2" id="KW-1185">Reference proteome</keyword>